<dbReference type="Proteomes" id="UP000502415">
    <property type="component" value="Chromosome"/>
</dbReference>
<name>A0A7Z2ZS26_9BURK</name>
<keyword evidence="3" id="KW-1185">Reference proteome</keyword>
<feature type="region of interest" description="Disordered" evidence="1">
    <location>
        <begin position="49"/>
        <end position="95"/>
    </location>
</feature>
<evidence type="ECO:0000256" key="1">
    <source>
        <dbReference type="SAM" id="MobiDB-lite"/>
    </source>
</evidence>
<dbReference type="KEGG" id="mfy:HH212_00060"/>
<organism evidence="2 3">
    <name type="scientific">Massilia forsythiae</name>
    <dbReference type="NCBI Taxonomy" id="2728020"/>
    <lineage>
        <taxon>Bacteria</taxon>
        <taxon>Pseudomonadati</taxon>
        <taxon>Pseudomonadota</taxon>
        <taxon>Betaproteobacteria</taxon>
        <taxon>Burkholderiales</taxon>
        <taxon>Oxalobacteraceae</taxon>
        <taxon>Telluria group</taxon>
        <taxon>Massilia</taxon>
    </lineage>
</organism>
<accession>A0A7Z2ZS26</accession>
<dbReference type="AlphaFoldDB" id="A0A7Z2ZS26"/>
<protein>
    <submittedName>
        <fullName evidence="2">Uncharacterized protein</fullName>
    </submittedName>
</protein>
<reference evidence="2 3" key="1">
    <citation type="submission" date="2020-04" db="EMBL/GenBank/DDBJ databases">
        <title>Genome sequencing of novel species.</title>
        <authorList>
            <person name="Heo J."/>
            <person name="Kim S.-J."/>
            <person name="Kim J.-S."/>
            <person name="Hong S.-B."/>
            <person name="Kwon S.-W."/>
        </authorList>
    </citation>
    <scope>NUCLEOTIDE SEQUENCE [LARGE SCALE GENOMIC DNA]</scope>
    <source>
        <strain evidence="2 3">GN2-R2</strain>
    </source>
</reference>
<dbReference type="EMBL" id="CP051685">
    <property type="protein sequence ID" value="QJD98631.1"/>
    <property type="molecule type" value="Genomic_DNA"/>
</dbReference>
<proteinExistence type="predicted"/>
<sequence length="95" mass="10092">MSNPNAKNISVKGYLSPDVYLAMKAVFDPMGLSMSTAIGLGLQQLSASMTREADPAHRTRRQAAGPMPKAGPVRARVTPASRQSRGGAPKPFLRV</sequence>
<evidence type="ECO:0000313" key="3">
    <source>
        <dbReference type="Proteomes" id="UP000502415"/>
    </source>
</evidence>
<gene>
    <name evidence="2" type="ORF">HH212_00060</name>
</gene>
<dbReference type="RefSeq" id="WP_169433531.1">
    <property type="nucleotide sequence ID" value="NZ_CP051685.1"/>
</dbReference>
<evidence type="ECO:0000313" key="2">
    <source>
        <dbReference type="EMBL" id="QJD98631.1"/>
    </source>
</evidence>